<sequence>MPTLIVLRHAKAESGLDKADIDRALADRGRRDAAATGEWLRARGLVPGYVLCSTAARTRETLRHLAFDAAETSFESRIYDNHPGTLFDLVREAPEDVATVLLVGHNPSVHLFVHDLAGESPDAFPTCALAVIDVPGAWTDVRAGAGTLVTVRTPKD</sequence>
<comment type="caution">
    <text evidence="1">The sequence shown here is derived from an EMBL/GenBank/DDBJ whole genome shotgun (WGS) entry which is preliminary data.</text>
</comment>
<dbReference type="RefSeq" id="WP_378297196.1">
    <property type="nucleotide sequence ID" value="NZ_JBHTJA010000009.1"/>
</dbReference>
<dbReference type="Pfam" id="PF00300">
    <property type="entry name" value="His_Phos_1"/>
    <property type="match status" value="1"/>
</dbReference>
<reference evidence="2" key="1">
    <citation type="journal article" date="2019" name="Int. J. Syst. Evol. Microbiol.">
        <title>The Global Catalogue of Microorganisms (GCM) 10K type strain sequencing project: providing services to taxonomists for standard genome sequencing and annotation.</title>
        <authorList>
            <consortium name="The Broad Institute Genomics Platform"/>
            <consortium name="The Broad Institute Genome Sequencing Center for Infectious Disease"/>
            <person name="Wu L."/>
            <person name="Ma J."/>
        </authorList>
    </citation>
    <scope>NUCLEOTIDE SEQUENCE [LARGE SCALE GENOMIC DNA]</scope>
    <source>
        <strain evidence="2">JCM 31202</strain>
    </source>
</reference>
<dbReference type="Gene3D" id="3.40.50.1240">
    <property type="entry name" value="Phosphoglycerate mutase-like"/>
    <property type="match status" value="1"/>
</dbReference>
<evidence type="ECO:0000313" key="1">
    <source>
        <dbReference type="EMBL" id="MFD0900243.1"/>
    </source>
</evidence>
<dbReference type="CDD" id="cd07040">
    <property type="entry name" value="HP"/>
    <property type="match status" value="1"/>
</dbReference>
<name>A0ABW3EIS0_9ACTN</name>
<dbReference type="PANTHER" id="PTHR47623:SF1">
    <property type="entry name" value="OS09G0287300 PROTEIN"/>
    <property type="match status" value="1"/>
</dbReference>
<dbReference type="SMART" id="SM00855">
    <property type="entry name" value="PGAM"/>
    <property type="match status" value="1"/>
</dbReference>
<dbReference type="Proteomes" id="UP001596972">
    <property type="component" value="Unassembled WGS sequence"/>
</dbReference>
<dbReference type="PANTHER" id="PTHR47623">
    <property type="entry name" value="OS09G0287300 PROTEIN"/>
    <property type="match status" value="1"/>
</dbReference>
<dbReference type="InterPro" id="IPR029033">
    <property type="entry name" value="His_PPase_superfam"/>
</dbReference>
<organism evidence="1 2">
    <name type="scientific">Actinomadura sediminis</name>
    <dbReference type="NCBI Taxonomy" id="1038904"/>
    <lineage>
        <taxon>Bacteria</taxon>
        <taxon>Bacillati</taxon>
        <taxon>Actinomycetota</taxon>
        <taxon>Actinomycetes</taxon>
        <taxon>Streptosporangiales</taxon>
        <taxon>Thermomonosporaceae</taxon>
        <taxon>Actinomadura</taxon>
    </lineage>
</organism>
<protein>
    <submittedName>
        <fullName evidence="1">SixA phosphatase family protein</fullName>
    </submittedName>
</protein>
<accession>A0ABW3EIS0</accession>
<gene>
    <name evidence="1" type="ORF">ACFQ11_07565</name>
</gene>
<dbReference type="SUPFAM" id="SSF53254">
    <property type="entry name" value="Phosphoglycerate mutase-like"/>
    <property type="match status" value="1"/>
</dbReference>
<dbReference type="InterPro" id="IPR013078">
    <property type="entry name" value="His_Pase_superF_clade-1"/>
</dbReference>
<proteinExistence type="predicted"/>
<evidence type="ECO:0000313" key="2">
    <source>
        <dbReference type="Proteomes" id="UP001596972"/>
    </source>
</evidence>
<dbReference type="EMBL" id="JBHTJA010000009">
    <property type="protein sequence ID" value="MFD0900243.1"/>
    <property type="molecule type" value="Genomic_DNA"/>
</dbReference>
<keyword evidence="2" id="KW-1185">Reference proteome</keyword>